<comment type="similarity">
    <text evidence="2">Belongs to the SVP26 family.</text>
</comment>
<reference evidence="8" key="1">
    <citation type="journal article" date="2018" name="Nat. Microbiol.">
        <title>Leveraging single-cell genomics to expand the fungal tree of life.</title>
        <authorList>
            <person name="Ahrendt S.R."/>
            <person name="Quandt C.A."/>
            <person name="Ciobanu D."/>
            <person name="Clum A."/>
            <person name="Salamov A."/>
            <person name="Andreopoulos B."/>
            <person name="Cheng J.F."/>
            <person name="Woyke T."/>
            <person name="Pelin A."/>
            <person name="Henrissat B."/>
            <person name="Reynolds N.K."/>
            <person name="Benny G.L."/>
            <person name="Smith M.E."/>
            <person name="James T.Y."/>
            <person name="Grigoriev I.V."/>
        </authorList>
    </citation>
    <scope>NUCLEOTIDE SEQUENCE [LARGE SCALE GENOMIC DNA]</scope>
    <source>
        <strain evidence="8">CSF55</strain>
    </source>
</reference>
<accession>A0A4P9YPG1</accession>
<organism evidence="7 8">
    <name type="scientific">Rozella allomycis (strain CSF55)</name>
    <dbReference type="NCBI Taxonomy" id="988480"/>
    <lineage>
        <taxon>Eukaryota</taxon>
        <taxon>Fungi</taxon>
        <taxon>Fungi incertae sedis</taxon>
        <taxon>Cryptomycota</taxon>
        <taxon>Cryptomycota incertae sedis</taxon>
        <taxon>Rozella</taxon>
    </lineage>
</organism>
<feature type="non-terminal residue" evidence="7">
    <location>
        <position position="1"/>
    </location>
</feature>
<dbReference type="PANTHER" id="PTHR13144:SF0">
    <property type="entry name" value="PROTEIN TEX261"/>
    <property type="match status" value="1"/>
</dbReference>
<evidence type="ECO:0000256" key="3">
    <source>
        <dbReference type="ARBA" id="ARBA00022692"/>
    </source>
</evidence>
<evidence type="ECO:0000256" key="5">
    <source>
        <dbReference type="ARBA" id="ARBA00023136"/>
    </source>
</evidence>
<evidence type="ECO:0000256" key="6">
    <source>
        <dbReference type="SAM" id="Phobius"/>
    </source>
</evidence>
<feature type="transmembrane region" description="Helical" evidence="6">
    <location>
        <begin position="6"/>
        <end position="23"/>
    </location>
</feature>
<dbReference type="AlphaFoldDB" id="A0A4P9YPG1"/>
<keyword evidence="5 6" id="KW-0472">Membrane</keyword>
<proteinExistence type="inferred from homology"/>
<protein>
    <submittedName>
        <fullName evidence="7">Uncharacterized protein</fullName>
    </submittedName>
</protein>
<gene>
    <name evidence="7" type="ORF">ROZALSC1DRAFT_9766</name>
</gene>
<dbReference type="GO" id="GO:0097020">
    <property type="term" value="F:COPII receptor activity"/>
    <property type="evidence" value="ECO:0007669"/>
    <property type="project" value="InterPro"/>
</dbReference>
<dbReference type="GO" id="GO:0005789">
    <property type="term" value="C:endoplasmic reticulum membrane"/>
    <property type="evidence" value="ECO:0007669"/>
    <property type="project" value="TreeGrafter"/>
</dbReference>
<feature type="transmembrane region" description="Helical" evidence="6">
    <location>
        <begin position="35"/>
        <end position="68"/>
    </location>
</feature>
<dbReference type="PANTHER" id="PTHR13144">
    <property type="entry name" value="TEX261 PROTEIN"/>
    <property type="match status" value="1"/>
</dbReference>
<dbReference type="InterPro" id="IPR007277">
    <property type="entry name" value="Svp26/Tex261"/>
</dbReference>
<feature type="non-terminal residue" evidence="7">
    <location>
        <position position="148"/>
    </location>
</feature>
<dbReference type="EMBL" id="ML004940">
    <property type="protein sequence ID" value="RKP21627.1"/>
    <property type="molecule type" value="Genomic_DNA"/>
</dbReference>
<evidence type="ECO:0000313" key="7">
    <source>
        <dbReference type="EMBL" id="RKP21627.1"/>
    </source>
</evidence>
<keyword evidence="3 6" id="KW-0812">Transmembrane</keyword>
<dbReference type="GO" id="GO:0030134">
    <property type="term" value="C:COPII-coated ER to Golgi transport vesicle"/>
    <property type="evidence" value="ECO:0007669"/>
    <property type="project" value="TreeGrafter"/>
</dbReference>
<name>A0A4P9YPG1_ROZAC</name>
<evidence type="ECO:0000256" key="1">
    <source>
        <dbReference type="ARBA" id="ARBA00004141"/>
    </source>
</evidence>
<dbReference type="Proteomes" id="UP000281549">
    <property type="component" value="Unassembled WGS sequence"/>
</dbReference>
<feature type="transmembrane region" description="Helical" evidence="6">
    <location>
        <begin position="88"/>
        <end position="110"/>
    </location>
</feature>
<keyword evidence="4 6" id="KW-1133">Transmembrane helix</keyword>
<dbReference type="GO" id="GO:0000139">
    <property type="term" value="C:Golgi membrane"/>
    <property type="evidence" value="ECO:0007669"/>
    <property type="project" value="TreeGrafter"/>
</dbReference>
<dbReference type="GO" id="GO:0006888">
    <property type="term" value="P:endoplasmic reticulum to Golgi vesicle-mediated transport"/>
    <property type="evidence" value="ECO:0007669"/>
    <property type="project" value="InterPro"/>
</dbReference>
<evidence type="ECO:0000256" key="4">
    <source>
        <dbReference type="ARBA" id="ARBA00022989"/>
    </source>
</evidence>
<dbReference type="Pfam" id="PF04148">
    <property type="entry name" value="Erv26"/>
    <property type="match status" value="1"/>
</dbReference>
<evidence type="ECO:0000256" key="2">
    <source>
        <dbReference type="ARBA" id="ARBA00008096"/>
    </source>
</evidence>
<evidence type="ECO:0000313" key="8">
    <source>
        <dbReference type="Proteomes" id="UP000281549"/>
    </source>
</evidence>
<sequence>CIGKLFVVLSIACGLLYITEFIEEHTVYTKKCLKILINAVIVSHIIVWVSDSISFFRTLFSIFCHVYYLHLLDDFPNIDVTSPKLIISALLAVIDHFVWFFYFTSYYFAYSKKIIQVATFFSLFVWLVPFLFFVSLGANENVIPSSGK</sequence>
<comment type="subcellular location">
    <subcellularLocation>
        <location evidence="1">Membrane</location>
        <topology evidence="1">Multi-pass membrane protein</topology>
    </subcellularLocation>
</comment>
<feature type="transmembrane region" description="Helical" evidence="6">
    <location>
        <begin position="117"/>
        <end position="138"/>
    </location>
</feature>